<feature type="non-terminal residue" evidence="1">
    <location>
        <position position="1"/>
    </location>
</feature>
<sequence>AWGVGKWLWKSWGVEGSGVVSGNGGKRVFTDWQELLCVAQFFKREGQGRSTIR</sequence>
<gene>
    <name evidence="1" type="ORF">Tci_688473</name>
</gene>
<evidence type="ECO:0000313" key="1">
    <source>
        <dbReference type="EMBL" id="GFB16502.1"/>
    </source>
</evidence>
<dbReference type="AlphaFoldDB" id="A0A699KXL6"/>
<comment type="caution">
    <text evidence="1">The sequence shown here is derived from an EMBL/GenBank/DDBJ whole genome shotgun (WGS) entry which is preliminary data.</text>
</comment>
<reference evidence="1" key="1">
    <citation type="journal article" date="2019" name="Sci. Rep.">
        <title>Draft genome of Tanacetum cinerariifolium, the natural source of mosquito coil.</title>
        <authorList>
            <person name="Yamashiro T."/>
            <person name="Shiraishi A."/>
            <person name="Satake H."/>
            <person name="Nakayama K."/>
        </authorList>
    </citation>
    <scope>NUCLEOTIDE SEQUENCE</scope>
</reference>
<dbReference type="EMBL" id="BKCJ010566148">
    <property type="protein sequence ID" value="GFB16502.1"/>
    <property type="molecule type" value="Genomic_DNA"/>
</dbReference>
<protein>
    <submittedName>
        <fullName evidence="1">Uncharacterized protein</fullName>
    </submittedName>
</protein>
<accession>A0A699KXL6</accession>
<name>A0A699KXL6_TANCI</name>
<proteinExistence type="predicted"/>
<organism evidence="1">
    <name type="scientific">Tanacetum cinerariifolium</name>
    <name type="common">Dalmatian daisy</name>
    <name type="synonym">Chrysanthemum cinerariifolium</name>
    <dbReference type="NCBI Taxonomy" id="118510"/>
    <lineage>
        <taxon>Eukaryota</taxon>
        <taxon>Viridiplantae</taxon>
        <taxon>Streptophyta</taxon>
        <taxon>Embryophyta</taxon>
        <taxon>Tracheophyta</taxon>
        <taxon>Spermatophyta</taxon>
        <taxon>Magnoliopsida</taxon>
        <taxon>eudicotyledons</taxon>
        <taxon>Gunneridae</taxon>
        <taxon>Pentapetalae</taxon>
        <taxon>asterids</taxon>
        <taxon>campanulids</taxon>
        <taxon>Asterales</taxon>
        <taxon>Asteraceae</taxon>
        <taxon>Asteroideae</taxon>
        <taxon>Anthemideae</taxon>
        <taxon>Anthemidinae</taxon>
        <taxon>Tanacetum</taxon>
    </lineage>
</organism>